<reference evidence="2" key="1">
    <citation type="submission" date="2022-05" db="EMBL/GenBank/DDBJ databases">
        <title>A methanotrophic Mycobacterium dominates a cave microbial ecosystem.</title>
        <authorList>
            <person name="Van Spanning R.J.M."/>
            <person name="Guan Q."/>
            <person name="Melkonian C."/>
            <person name="Gallant J."/>
            <person name="Polerecky L."/>
            <person name="Flot J.-F."/>
            <person name="Brandt B.W."/>
            <person name="Braster M."/>
            <person name="Iturbe Espinoza P."/>
            <person name="Aerts J."/>
            <person name="Meima-Franke M."/>
            <person name="Piersma S.R."/>
            <person name="Bunduc C."/>
            <person name="Ummels R."/>
            <person name="Pain A."/>
            <person name="Fleming E.J."/>
            <person name="van der Wel N."/>
            <person name="Gherman V.D."/>
            <person name="Sarbu S.M."/>
            <person name="Bodelier P.L.E."/>
            <person name="Bitter W."/>
        </authorList>
    </citation>
    <scope>NUCLEOTIDE SEQUENCE</scope>
    <source>
        <strain evidence="2">Sulfur Cave</strain>
    </source>
</reference>
<feature type="region of interest" description="Disordered" evidence="1">
    <location>
        <begin position="65"/>
        <end position="100"/>
    </location>
</feature>
<name>A0ABY4QJX0_9MYCO</name>
<evidence type="ECO:0000313" key="3">
    <source>
        <dbReference type="Proteomes" id="UP001056610"/>
    </source>
</evidence>
<protein>
    <submittedName>
        <fullName evidence="2">DUF3140 domain-containing protein</fullName>
    </submittedName>
</protein>
<dbReference type="RefSeq" id="WP_219065553.1">
    <property type="nucleotide sequence ID" value="NZ_CAJUXY010000001.1"/>
</dbReference>
<dbReference type="EMBL" id="CP097320">
    <property type="protein sequence ID" value="UQX10291.1"/>
    <property type="molecule type" value="Genomic_DNA"/>
</dbReference>
<sequence>MAQHVEVDPGLWEEFHRVVNMPSRELREWLQTHSAGESTEALPDQAGAQTGRRVLQILQKRLRGTLQGNRSIRAEEWRGPEPPADDDPDVPNAGPTTRQP</sequence>
<evidence type="ECO:0000313" key="2">
    <source>
        <dbReference type="EMBL" id="UQX10291.1"/>
    </source>
</evidence>
<keyword evidence="3" id="KW-1185">Reference proteome</keyword>
<organism evidence="2 3">
    <name type="scientific">Candidatus Mycobacterium methanotrophicum</name>
    <dbReference type="NCBI Taxonomy" id="2943498"/>
    <lineage>
        <taxon>Bacteria</taxon>
        <taxon>Bacillati</taxon>
        <taxon>Actinomycetota</taxon>
        <taxon>Actinomycetes</taxon>
        <taxon>Mycobacteriales</taxon>
        <taxon>Mycobacteriaceae</taxon>
        <taxon>Mycobacterium</taxon>
    </lineage>
</organism>
<dbReference type="Pfam" id="PF11338">
    <property type="entry name" value="DUF3140"/>
    <property type="match status" value="1"/>
</dbReference>
<evidence type="ECO:0000256" key="1">
    <source>
        <dbReference type="SAM" id="MobiDB-lite"/>
    </source>
</evidence>
<accession>A0ABY4QJX0</accession>
<dbReference type="Proteomes" id="UP001056610">
    <property type="component" value="Chromosome"/>
</dbReference>
<feature type="region of interest" description="Disordered" evidence="1">
    <location>
        <begin position="31"/>
        <end position="51"/>
    </location>
</feature>
<proteinExistence type="predicted"/>
<gene>
    <name evidence="2" type="ORF">M5I08_19425</name>
</gene>
<dbReference type="InterPro" id="IPR021487">
    <property type="entry name" value="DUF3140"/>
</dbReference>